<reference evidence="1 2" key="1">
    <citation type="journal article" date="2016" name="Mol. Biol. Evol.">
        <title>Comparative Genomics of Early-Diverging Mushroom-Forming Fungi Provides Insights into the Origins of Lignocellulose Decay Capabilities.</title>
        <authorList>
            <person name="Nagy L.G."/>
            <person name="Riley R."/>
            <person name="Tritt A."/>
            <person name="Adam C."/>
            <person name="Daum C."/>
            <person name="Floudas D."/>
            <person name="Sun H."/>
            <person name="Yadav J.S."/>
            <person name="Pangilinan J."/>
            <person name="Larsson K.H."/>
            <person name="Matsuura K."/>
            <person name="Barry K."/>
            <person name="Labutti K."/>
            <person name="Kuo R."/>
            <person name="Ohm R.A."/>
            <person name="Bhattacharya S.S."/>
            <person name="Shirouzu T."/>
            <person name="Yoshinaga Y."/>
            <person name="Martin F.M."/>
            <person name="Grigoriev I.V."/>
            <person name="Hibbett D.S."/>
        </authorList>
    </citation>
    <scope>NUCLEOTIDE SEQUENCE [LARGE SCALE GENOMIC DNA]</scope>
    <source>
        <strain evidence="1 2">HHB14362 ss-1</strain>
    </source>
</reference>
<gene>
    <name evidence="1" type="ORF">NEOLEDRAFT_1148357</name>
</gene>
<organism evidence="1 2">
    <name type="scientific">Neolentinus lepideus HHB14362 ss-1</name>
    <dbReference type="NCBI Taxonomy" id="1314782"/>
    <lineage>
        <taxon>Eukaryota</taxon>
        <taxon>Fungi</taxon>
        <taxon>Dikarya</taxon>
        <taxon>Basidiomycota</taxon>
        <taxon>Agaricomycotina</taxon>
        <taxon>Agaricomycetes</taxon>
        <taxon>Gloeophyllales</taxon>
        <taxon>Gloeophyllaceae</taxon>
        <taxon>Neolentinus</taxon>
    </lineage>
</organism>
<proteinExistence type="predicted"/>
<evidence type="ECO:0000313" key="1">
    <source>
        <dbReference type="EMBL" id="KZT24787.1"/>
    </source>
</evidence>
<protein>
    <submittedName>
        <fullName evidence="1">Uncharacterized protein</fullName>
    </submittedName>
</protein>
<dbReference type="Proteomes" id="UP000076761">
    <property type="component" value="Unassembled WGS sequence"/>
</dbReference>
<keyword evidence="2" id="KW-1185">Reference proteome</keyword>
<dbReference type="InParanoid" id="A0A165S809"/>
<dbReference type="EMBL" id="KV425575">
    <property type="protein sequence ID" value="KZT24787.1"/>
    <property type="molecule type" value="Genomic_DNA"/>
</dbReference>
<accession>A0A165S809</accession>
<evidence type="ECO:0000313" key="2">
    <source>
        <dbReference type="Proteomes" id="UP000076761"/>
    </source>
</evidence>
<sequence>MARPSAFLRHGPLHFFRPPPDWLRGDTTLFSHSTTGPSRSWQQLYEIHRAYVRQVIQDSHRWCLTRGGDSRQLGLGPCCSGSATPNHRRPLLSVEVPLPKLQKTAVLPSAPGRHVFPVLSSYLHRVAIVRVVGMMKNPDNPCPLRLHSLTMGEGRFHSFMSLPLANSLSKTSIVPGSVFIRIDLRDRAMLKSKFCLGHTTSRSGKDHFLTNNSRLPSVKLDLGAVPLATTADRDSGVCSMTGKIVGRSLRAKYLKWLEGMQEK</sequence>
<name>A0A165S809_9AGAM</name>
<dbReference type="AlphaFoldDB" id="A0A165S809"/>